<dbReference type="CDD" id="cd13925">
    <property type="entry name" value="RPF"/>
    <property type="match status" value="1"/>
</dbReference>
<dbReference type="PROSITE" id="PS51109">
    <property type="entry name" value="G5"/>
    <property type="match status" value="1"/>
</dbReference>
<evidence type="ECO:0000313" key="6">
    <source>
        <dbReference type="EMBL" id="MDS1270370.1"/>
    </source>
</evidence>
<dbReference type="Pfam" id="PF03990">
    <property type="entry name" value="DUF348"/>
    <property type="match status" value="3"/>
</dbReference>
<name>A0ABU2H4Z3_9ACTN</name>
<protein>
    <submittedName>
        <fullName evidence="6">Ubiquitin-like domain-containing protein</fullName>
    </submittedName>
</protein>
<comment type="similarity">
    <text evidence="1">Belongs to the transglycosylase family. Rpf subfamily.</text>
</comment>
<dbReference type="Gene3D" id="2.20.230.10">
    <property type="entry name" value="Resuscitation-promoting factor rpfb"/>
    <property type="match status" value="1"/>
</dbReference>
<dbReference type="SMART" id="SM01208">
    <property type="entry name" value="G5"/>
    <property type="match status" value="1"/>
</dbReference>
<dbReference type="Gene3D" id="1.10.530.10">
    <property type="match status" value="1"/>
</dbReference>
<feature type="region of interest" description="Disordered" evidence="4">
    <location>
        <begin position="307"/>
        <end position="347"/>
    </location>
</feature>
<accession>A0ABU2H4Z3</accession>
<dbReference type="Proteomes" id="UP001250214">
    <property type="component" value="Unassembled WGS sequence"/>
</dbReference>
<organism evidence="6 7">
    <name type="scientific">Lipingzhangella rawalii</name>
    <dbReference type="NCBI Taxonomy" id="2055835"/>
    <lineage>
        <taxon>Bacteria</taxon>
        <taxon>Bacillati</taxon>
        <taxon>Actinomycetota</taxon>
        <taxon>Actinomycetes</taxon>
        <taxon>Streptosporangiales</taxon>
        <taxon>Nocardiopsidaceae</taxon>
        <taxon>Lipingzhangella</taxon>
    </lineage>
</organism>
<feature type="region of interest" description="Disordered" evidence="4">
    <location>
        <begin position="1"/>
        <end position="38"/>
    </location>
</feature>
<dbReference type="Pfam" id="PF07501">
    <property type="entry name" value="G5"/>
    <property type="match status" value="1"/>
</dbReference>
<evidence type="ECO:0000256" key="2">
    <source>
        <dbReference type="ARBA" id="ARBA00022729"/>
    </source>
</evidence>
<evidence type="ECO:0000256" key="3">
    <source>
        <dbReference type="ARBA" id="ARBA00022801"/>
    </source>
</evidence>
<proteinExistence type="inferred from homology"/>
<evidence type="ECO:0000256" key="4">
    <source>
        <dbReference type="SAM" id="MobiDB-lite"/>
    </source>
</evidence>
<keyword evidence="3" id="KW-0378">Hydrolase</keyword>
<feature type="compositionally biased region" description="Acidic residues" evidence="4">
    <location>
        <begin position="322"/>
        <end position="331"/>
    </location>
</feature>
<feature type="compositionally biased region" description="Low complexity" evidence="4">
    <location>
        <begin position="1"/>
        <end position="29"/>
    </location>
</feature>
<dbReference type="InterPro" id="IPR023346">
    <property type="entry name" value="Lysozyme-like_dom_sf"/>
</dbReference>
<feature type="domain" description="G5" evidence="5">
    <location>
        <begin position="243"/>
        <end position="322"/>
    </location>
</feature>
<feature type="compositionally biased region" description="Gly residues" evidence="4">
    <location>
        <begin position="334"/>
        <end position="344"/>
    </location>
</feature>
<dbReference type="Pfam" id="PF06737">
    <property type="entry name" value="Transglycosylas"/>
    <property type="match status" value="1"/>
</dbReference>
<reference evidence="7" key="1">
    <citation type="submission" date="2023-07" db="EMBL/GenBank/DDBJ databases">
        <title>Novel species in the genus Lipingzhangella isolated from Sambhar Salt Lake.</title>
        <authorList>
            <person name="Jiya N."/>
            <person name="Kajale S."/>
            <person name="Sharma A."/>
        </authorList>
    </citation>
    <scope>NUCLEOTIDE SEQUENCE [LARGE SCALE GENOMIC DNA]</scope>
    <source>
        <strain evidence="7">LS1_29</strain>
    </source>
</reference>
<keyword evidence="2" id="KW-0732">Signal</keyword>
<keyword evidence="7" id="KW-1185">Reference proteome</keyword>
<gene>
    <name evidence="6" type="ORF">RIF23_08695</name>
</gene>
<sequence length="427" mass="45348">MSSSRSMPVDPSSSEPGAHPPQASASSSPARRRGARKLSRLAPVPRWVGGRITTVAATTAAVLLVAGGATAFAMDKRVTLDVDGEPQTVHTFGDTVADVLEAAEVDLDEHDAVAPDLDSDVERGGDVVVRSGRPVELTLDGDTDTHWVTASTVGQALRQLGYGTEPLDLSTDRATEIPEDGMEIEARSARRVVLLQDTARLEDETVAETVADFLDAHGVETGEHDIVTPEPDTELEDDMVVNVLELLSEPETEEVVIEAETEEVETDELERGEEEIVQEPEDGLKEVTTALVRMEGEETEHVLEEEILEEPTDGIVEVGTAEPEDDSDSDDGAGASGQSGGDANVGGDVDNLNWAALAECESGGDPTVVNPAGPYYGLYQFDEPTWQSVGGTGLPSEASPSEQTMRAKMLYEQAGGSSPWPHCGSYL</sequence>
<dbReference type="EMBL" id="JAVLVT010000003">
    <property type="protein sequence ID" value="MDS1270370.1"/>
    <property type="molecule type" value="Genomic_DNA"/>
</dbReference>
<comment type="caution">
    <text evidence="6">The sequence shown here is derived from an EMBL/GenBank/DDBJ whole genome shotgun (WGS) entry which is preliminary data.</text>
</comment>
<evidence type="ECO:0000259" key="5">
    <source>
        <dbReference type="PROSITE" id="PS51109"/>
    </source>
</evidence>
<feature type="region of interest" description="Disordered" evidence="4">
    <location>
        <begin position="251"/>
        <end position="277"/>
    </location>
</feature>
<dbReference type="InterPro" id="IPR007137">
    <property type="entry name" value="DUF348"/>
</dbReference>
<evidence type="ECO:0000313" key="7">
    <source>
        <dbReference type="Proteomes" id="UP001250214"/>
    </source>
</evidence>
<evidence type="ECO:0000256" key="1">
    <source>
        <dbReference type="ARBA" id="ARBA00010830"/>
    </source>
</evidence>
<dbReference type="InterPro" id="IPR010618">
    <property type="entry name" value="RPF"/>
</dbReference>
<dbReference type="SUPFAM" id="SSF53955">
    <property type="entry name" value="Lysozyme-like"/>
    <property type="match status" value="1"/>
</dbReference>
<dbReference type="InterPro" id="IPR011098">
    <property type="entry name" value="G5_dom"/>
</dbReference>